<feature type="compositionally biased region" description="Basic and acidic residues" evidence="4">
    <location>
        <begin position="40"/>
        <end position="50"/>
    </location>
</feature>
<organism evidence="5 6">
    <name type="scientific">Metarhizium robertsii (strain ARSEF 23 / ATCC MYA-3075)</name>
    <name type="common">Metarhizium anisopliae (strain ARSEF 23)</name>
    <dbReference type="NCBI Taxonomy" id="655844"/>
    <lineage>
        <taxon>Eukaryota</taxon>
        <taxon>Fungi</taxon>
        <taxon>Dikarya</taxon>
        <taxon>Ascomycota</taxon>
        <taxon>Pezizomycotina</taxon>
        <taxon>Sordariomycetes</taxon>
        <taxon>Hypocreomycetidae</taxon>
        <taxon>Hypocreales</taxon>
        <taxon>Clavicipitaceae</taxon>
        <taxon>Metarhizium</taxon>
    </lineage>
</organism>
<dbReference type="Pfam" id="PF08583">
    <property type="entry name" value="Cmc1"/>
    <property type="match status" value="1"/>
</dbReference>
<dbReference type="InterPro" id="IPR013892">
    <property type="entry name" value="Cyt_c_biogenesis_Cmc1-like"/>
</dbReference>
<keyword evidence="3" id="KW-0143">Chaperone</keyword>
<protein>
    <recommendedName>
        <fullName evidence="3">COX assembly mitochondrial protein</fullName>
    </recommendedName>
</protein>
<keyword evidence="6" id="KW-1185">Reference proteome</keyword>
<comment type="caution">
    <text evidence="5">The sequence shown here is derived from an EMBL/GenBank/DDBJ whole genome shotgun (WGS) entry which is preliminary data.</text>
</comment>
<keyword evidence="2" id="KW-1015">Disulfide bond</keyword>
<keyword evidence="3" id="KW-0999">Mitochondrion inner membrane</keyword>
<name>E9EWI6_METRA</name>
<comment type="function">
    <text evidence="3">Required for mitochondrial cytochrome c oxidase (COX) assembly and respiration.</text>
</comment>
<evidence type="ECO:0000256" key="3">
    <source>
        <dbReference type="RuleBase" id="RU364104"/>
    </source>
</evidence>
<evidence type="ECO:0000313" key="5">
    <source>
        <dbReference type="EMBL" id="EFZ00608.2"/>
    </source>
</evidence>
<evidence type="ECO:0000313" key="6">
    <source>
        <dbReference type="Proteomes" id="UP000002498"/>
    </source>
</evidence>
<evidence type="ECO:0000256" key="1">
    <source>
        <dbReference type="ARBA" id="ARBA00007347"/>
    </source>
</evidence>
<dbReference type="OrthoDB" id="532630at2759"/>
<comment type="similarity">
    <text evidence="1 3">Belongs to the CMC family.</text>
</comment>
<reference evidence="5 6" key="1">
    <citation type="journal article" date="2011" name="PLoS Genet.">
        <title>Genome sequencing and comparative transcriptomics of the model entomopathogenic fungi Metarhizium anisopliae and M. acridum.</title>
        <authorList>
            <person name="Gao Q."/>
            <person name="Jin K."/>
            <person name="Ying S.H."/>
            <person name="Zhang Y."/>
            <person name="Xiao G."/>
            <person name="Shang Y."/>
            <person name="Duan Z."/>
            <person name="Hu X."/>
            <person name="Xie X.Q."/>
            <person name="Zhou G."/>
            <person name="Peng G."/>
            <person name="Luo Z."/>
            <person name="Huang W."/>
            <person name="Wang B."/>
            <person name="Fang W."/>
            <person name="Wang S."/>
            <person name="Zhong Y."/>
            <person name="Ma L.J."/>
            <person name="St Leger R.J."/>
            <person name="Zhao G.P."/>
            <person name="Pei Y."/>
            <person name="Feng M.G."/>
            <person name="Xia Y."/>
            <person name="Wang C."/>
        </authorList>
    </citation>
    <scope>NUCLEOTIDE SEQUENCE [LARGE SCALE GENOMIC DNA]</scope>
    <source>
        <strain evidence="6">ARSEF 23 / ATCC MYA-3075</strain>
    </source>
</reference>
<keyword evidence="3" id="KW-0496">Mitochondrion</keyword>
<dbReference type="GO" id="GO:0005743">
    <property type="term" value="C:mitochondrial inner membrane"/>
    <property type="evidence" value="ECO:0007669"/>
    <property type="project" value="UniProtKB-SubCell"/>
</dbReference>
<dbReference type="GeneID" id="19258671"/>
<accession>E9EWI6</accession>
<gene>
    <name evidence="5" type="ORF">MAA_04385</name>
</gene>
<keyword evidence="3" id="KW-0472">Membrane</keyword>
<reference evidence="5 6" key="2">
    <citation type="journal article" date="2014" name="Proc. Natl. Acad. Sci. U.S.A.">
        <title>Trajectory and genomic determinants of fungal-pathogen speciation and host adaptation.</title>
        <authorList>
            <person name="Hu X."/>
            <person name="Xiao G."/>
            <person name="Zheng P."/>
            <person name="Shang Y."/>
            <person name="Su Y."/>
            <person name="Zhang X."/>
            <person name="Liu X."/>
            <person name="Zhan S."/>
            <person name="St Leger R.J."/>
            <person name="Wang C."/>
        </authorList>
    </citation>
    <scope>GENOME REANNOTATION</scope>
    <source>
        <strain evidence="6">ARSEF 23 / ATCC MYA-3075</strain>
    </source>
</reference>
<dbReference type="RefSeq" id="XP_007820574.2">
    <property type="nucleotide sequence ID" value="XM_007822383.2"/>
</dbReference>
<evidence type="ECO:0000256" key="4">
    <source>
        <dbReference type="SAM" id="MobiDB-lite"/>
    </source>
</evidence>
<evidence type="ECO:0000256" key="2">
    <source>
        <dbReference type="ARBA" id="ARBA00023157"/>
    </source>
</evidence>
<dbReference type="AlphaFoldDB" id="E9EWI6"/>
<dbReference type="EMBL" id="ADNJ02000005">
    <property type="protein sequence ID" value="EFZ00608.2"/>
    <property type="molecule type" value="Genomic_DNA"/>
</dbReference>
<dbReference type="HOGENOM" id="CLU_3125430_0_0_1"/>
<feature type="region of interest" description="Disordered" evidence="4">
    <location>
        <begin position="29"/>
        <end position="50"/>
    </location>
</feature>
<comment type="subcellular location">
    <subcellularLocation>
        <location evidence="3">Mitochondrion inner membrane</location>
    </subcellularLocation>
</comment>
<dbReference type="KEGG" id="maj:MAA_04385"/>
<proteinExistence type="inferred from homology"/>
<sequence length="50" mass="5619">MHKATGGCNDVKDKVNQCLRLERGKLQAENRAAARAKRDRIKEEQKALGL</sequence>
<dbReference type="Proteomes" id="UP000002498">
    <property type="component" value="Unassembled WGS sequence"/>
</dbReference>